<dbReference type="GO" id="GO:0005509">
    <property type="term" value="F:calcium ion binding"/>
    <property type="evidence" value="ECO:0007669"/>
    <property type="project" value="InterPro"/>
</dbReference>
<feature type="domain" description="EF-hand" evidence="2">
    <location>
        <begin position="16"/>
        <end position="51"/>
    </location>
</feature>
<dbReference type="InterPro" id="IPR018247">
    <property type="entry name" value="EF_Hand_1_Ca_BS"/>
</dbReference>
<dbReference type="PANTHER" id="PTHR19972:SF10">
    <property type="entry name" value="CALBINDIN-32"/>
    <property type="match status" value="1"/>
</dbReference>
<evidence type="ECO:0000313" key="3">
    <source>
        <dbReference type="EMBL" id="KAG2388985.1"/>
    </source>
</evidence>
<evidence type="ECO:0000259" key="2">
    <source>
        <dbReference type="PROSITE" id="PS50222"/>
    </source>
</evidence>
<feature type="domain" description="EF-hand" evidence="2">
    <location>
        <begin position="127"/>
        <end position="162"/>
    </location>
</feature>
<comment type="caution">
    <text evidence="3">The sequence shown here is derived from an EMBL/GenBank/DDBJ whole genome shotgun (WGS) entry which is preliminary data.</text>
</comment>
<organism evidence="3 4">
    <name type="scientific">Naegleria lovaniensis</name>
    <name type="common">Amoeba</name>
    <dbReference type="NCBI Taxonomy" id="51637"/>
    <lineage>
        <taxon>Eukaryota</taxon>
        <taxon>Discoba</taxon>
        <taxon>Heterolobosea</taxon>
        <taxon>Tetramitia</taxon>
        <taxon>Eutetramitia</taxon>
        <taxon>Vahlkampfiidae</taxon>
        <taxon>Naegleria</taxon>
    </lineage>
</organism>
<dbReference type="Pfam" id="PF13499">
    <property type="entry name" value="EF-hand_7"/>
    <property type="match status" value="2"/>
</dbReference>
<dbReference type="GO" id="GO:0005829">
    <property type="term" value="C:cytosol"/>
    <property type="evidence" value="ECO:0007669"/>
    <property type="project" value="TreeGrafter"/>
</dbReference>
<dbReference type="InterPro" id="IPR051001">
    <property type="entry name" value="Calbindin_Ca-bind"/>
</dbReference>
<dbReference type="PROSITE" id="PS50222">
    <property type="entry name" value="EF_HAND_2"/>
    <property type="match status" value="4"/>
</dbReference>
<keyword evidence="1" id="KW-0106">Calcium</keyword>
<dbReference type="Proteomes" id="UP000816034">
    <property type="component" value="Unassembled WGS sequence"/>
</dbReference>
<dbReference type="Gene3D" id="1.10.238.10">
    <property type="entry name" value="EF-hand"/>
    <property type="match status" value="2"/>
</dbReference>
<dbReference type="InterPro" id="IPR011992">
    <property type="entry name" value="EF-hand-dom_pair"/>
</dbReference>
<feature type="domain" description="EF-hand" evidence="2">
    <location>
        <begin position="59"/>
        <end position="94"/>
    </location>
</feature>
<accession>A0AA88GU91</accession>
<dbReference type="GO" id="GO:0051480">
    <property type="term" value="P:regulation of cytosolic calcium ion concentration"/>
    <property type="evidence" value="ECO:0007669"/>
    <property type="project" value="TreeGrafter"/>
</dbReference>
<evidence type="ECO:0000256" key="1">
    <source>
        <dbReference type="ARBA" id="ARBA00022837"/>
    </source>
</evidence>
<evidence type="ECO:0000313" key="4">
    <source>
        <dbReference type="Proteomes" id="UP000816034"/>
    </source>
</evidence>
<dbReference type="SMART" id="SM00054">
    <property type="entry name" value="EFh"/>
    <property type="match status" value="4"/>
</dbReference>
<dbReference type="SUPFAM" id="SSF47473">
    <property type="entry name" value="EF-hand"/>
    <property type="match status" value="1"/>
</dbReference>
<protein>
    <recommendedName>
        <fullName evidence="2">EF-hand domain-containing protein</fullName>
    </recommendedName>
</protein>
<gene>
    <name evidence="3" type="ORF">C9374_014385</name>
</gene>
<sequence length="206" mass="24069">MNSLVKQYLSATDQEQQLLVLYRLFKTYDLDGNNQIDRKEVIPLFMDFLKELGMDPAQITSNDVKQFIKGIDTDQNGAIDFIEFEKWFREAVSVLSDSKKSAAAPSKKKLSSKTLLDEYLTEKDAKKQLAILQRIFNKYDLNEDGQIDRNEFKQFLTDLFTQFELGVPSKENLLYFFDTIDVDKSGTINLQEIEKWFKENIEKFTQ</sequence>
<dbReference type="GO" id="GO:0005634">
    <property type="term" value="C:nucleus"/>
    <property type="evidence" value="ECO:0007669"/>
    <property type="project" value="TreeGrafter"/>
</dbReference>
<name>A0AA88GU91_NAELO</name>
<dbReference type="GeneID" id="68106838"/>
<dbReference type="RefSeq" id="XP_044552977.1">
    <property type="nucleotide sequence ID" value="XM_044690366.1"/>
</dbReference>
<reference evidence="3 4" key="1">
    <citation type="journal article" date="2018" name="BMC Genomics">
        <title>The genome of Naegleria lovaniensis, the basis for a comparative approach to unravel pathogenicity factors of the human pathogenic amoeba N. fowleri.</title>
        <authorList>
            <person name="Liechti N."/>
            <person name="Schurch N."/>
            <person name="Bruggmann R."/>
            <person name="Wittwer M."/>
        </authorList>
    </citation>
    <scope>NUCLEOTIDE SEQUENCE [LARGE SCALE GENOMIC DNA]</scope>
    <source>
        <strain evidence="3 4">ATCC 30569</strain>
    </source>
</reference>
<feature type="domain" description="EF-hand" evidence="2">
    <location>
        <begin position="168"/>
        <end position="203"/>
    </location>
</feature>
<keyword evidence="4" id="KW-1185">Reference proteome</keyword>
<dbReference type="InterPro" id="IPR002048">
    <property type="entry name" value="EF_hand_dom"/>
</dbReference>
<dbReference type="PROSITE" id="PS00018">
    <property type="entry name" value="EF_HAND_1"/>
    <property type="match status" value="4"/>
</dbReference>
<proteinExistence type="predicted"/>
<dbReference type="CDD" id="cd00051">
    <property type="entry name" value="EFh"/>
    <property type="match status" value="2"/>
</dbReference>
<dbReference type="PANTHER" id="PTHR19972">
    <property type="entry name" value="CALBINDIN"/>
    <property type="match status" value="1"/>
</dbReference>
<dbReference type="AlphaFoldDB" id="A0AA88GU91"/>
<dbReference type="EMBL" id="PYSW02000008">
    <property type="protein sequence ID" value="KAG2388985.1"/>
    <property type="molecule type" value="Genomic_DNA"/>
</dbReference>